<evidence type="ECO:0000259" key="3">
    <source>
        <dbReference type="Pfam" id="PF01557"/>
    </source>
</evidence>
<dbReference type="OrthoDB" id="411064at2759"/>
<dbReference type="Proteomes" id="UP000288859">
    <property type="component" value="Unassembled WGS sequence"/>
</dbReference>
<dbReference type="VEuPathDB" id="FungiDB:PV10_07237"/>
<dbReference type="EMBL" id="NAJM01000012">
    <property type="protein sequence ID" value="RVX72530.1"/>
    <property type="molecule type" value="Genomic_DNA"/>
</dbReference>
<evidence type="ECO:0000313" key="5">
    <source>
        <dbReference type="Proteomes" id="UP000288859"/>
    </source>
</evidence>
<comment type="caution">
    <text evidence="4">The sequence shown here is derived from an EMBL/GenBank/DDBJ whole genome shotgun (WGS) entry which is preliminary data.</text>
</comment>
<keyword evidence="2" id="KW-0479">Metal-binding</keyword>
<dbReference type="FunFam" id="3.90.850.10:FF:000002">
    <property type="entry name" value="2-hydroxyhepta-2,4-diene-1,7-dioate isomerase"/>
    <property type="match status" value="1"/>
</dbReference>
<dbReference type="SUPFAM" id="SSF56529">
    <property type="entry name" value="FAH"/>
    <property type="match status" value="1"/>
</dbReference>
<dbReference type="Gene3D" id="3.90.850.10">
    <property type="entry name" value="Fumarylacetoacetase-like, C-terminal domain"/>
    <property type="match status" value="1"/>
</dbReference>
<evidence type="ECO:0000256" key="2">
    <source>
        <dbReference type="ARBA" id="ARBA00022723"/>
    </source>
</evidence>
<reference evidence="4 5" key="1">
    <citation type="submission" date="2017-03" db="EMBL/GenBank/DDBJ databases">
        <title>Genomes of endolithic fungi from Antarctica.</title>
        <authorList>
            <person name="Coleine C."/>
            <person name="Masonjones S."/>
            <person name="Stajich J.E."/>
        </authorList>
    </citation>
    <scope>NUCLEOTIDE SEQUENCE [LARGE SCALE GENOMIC DNA]</scope>
    <source>
        <strain evidence="4 5">CCFEE 6314</strain>
    </source>
</reference>
<comment type="similarity">
    <text evidence="1">Belongs to the FAH family.</text>
</comment>
<dbReference type="InterPro" id="IPR011234">
    <property type="entry name" value="Fumarylacetoacetase-like_C"/>
</dbReference>
<gene>
    <name evidence="4" type="ORF">B0A52_03720</name>
</gene>
<feature type="domain" description="Fumarylacetoacetase-like C-terminal" evidence="3">
    <location>
        <begin position="77"/>
        <end position="286"/>
    </location>
</feature>
<dbReference type="GO" id="GO:0050163">
    <property type="term" value="F:oxaloacetate tautomerase activity"/>
    <property type="evidence" value="ECO:0007669"/>
    <property type="project" value="UniProtKB-ARBA"/>
</dbReference>
<evidence type="ECO:0000256" key="1">
    <source>
        <dbReference type="ARBA" id="ARBA00010211"/>
    </source>
</evidence>
<name>A0A438NA97_EXOME</name>
<proteinExistence type="inferred from homology"/>
<organism evidence="4 5">
    <name type="scientific">Exophiala mesophila</name>
    <name type="common">Black yeast-like fungus</name>
    <dbReference type="NCBI Taxonomy" id="212818"/>
    <lineage>
        <taxon>Eukaryota</taxon>
        <taxon>Fungi</taxon>
        <taxon>Dikarya</taxon>
        <taxon>Ascomycota</taxon>
        <taxon>Pezizomycotina</taxon>
        <taxon>Eurotiomycetes</taxon>
        <taxon>Chaetothyriomycetidae</taxon>
        <taxon>Chaetothyriales</taxon>
        <taxon>Herpotrichiellaceae</taxon>
        <taxon>Exophiala</taxon>
    </lineage>
</organism>
<accession>A0A438NA97</accession>
<sequence>MAPWKRLIRFEDESGRERFGEPLIDNAEDLQPLLNTGRLSARVLTGDGPFALNATKEECKVKRLLGVLQPADVPIIKCIGLNYMKHIREAGRKPPPYPVIFIKPRTCVASFHEDIPIPKIAQDEQCDWEGELSIVIGKTGKNIKKNNALDYVAGYMTSNDVSSRKWQRDPAYAGSVPQFCFSKGFDKWAPLGPMIVSPTVVGSANNLQLQTFVDGVVMQDSNTDDLIFSVEELIEFISQESTLEQGTVIMTGTPDGVALGQNPSPYLRHEQVVEVKIDQLGSVKNKMHFM</sequence>
<dbReference type="GO" id="GO:0006107">
    <property type="term" value="P:oxaloacetate metabolic process"/>
    <property type="evidence" value="ECO:0007669"/>
    <property type="project" value="UniProtKB-ARBA"/>
</dbReference>
<dbReference type="InterPro" id="IPR036663">
    <property type="entry name" value="Fumarylacetoacetase_C_sf"/>
</dbReference>
<dbReference type="PANTHER" id="PTHR11820:SF100">
    <property type="entry name" value="FUMARYLACETOACETATE HYDROLASE FAMILY PROTEIN (AFU_ORTHOLOGUE AFUA_4G01490)"/>
    <property type="match status" value="1"/>
</dbReference>
<protein>
    <recommendedName>
        <fullName evidence="3">Fumarylacetoacetase-like C-terminal domain-containing protein</fullName>
    </recommendedName>
</protein>
<dbReference type="PANTHER" id="PTHR11820">
    <property type="entry name" value="ACYLPYRUVASE"/>
    <property type="match status" value="1"/>
</dbReference>
<dbReference type="Pfam" id="PF01557">
    <property type="entry name" value="FAA_hydrolase"/>
    <property type="match status" value="1"/>
</dbReference>
<evidence type="ECO:0000313" key="4">
    <source>
        <dbReference type="EMBL" id="RVX72530.1"/>
    </source>
</evidence>
<dbReference type="GO" id="GO:0046872">
    <property type="term" value="F:metal ion binding"/>
    <property type="evidence" value="ECO:0007669"/>
    <property type="project" value="UniProtKB-KW"/>
</dbReference>
<dbReference type="AlphaFoldDB" id="A0A438NA97"/>